<accession>A0A158J7G1</accession>
<evidence type="ECO:0000313" key="7">
    <source>
        <dbReference type="EMBL" id="SAL64834.1"/>
    </source>
</evidence>
<dbReference type="SUPFAM" id="SSF46689">
    <property type="entry name" value="Homeodomain-like"/>
    <property type="match status" value="1"/>
</dbReference>
<organism evidence="7 8">
    <name type="scientific">Caballeronia cordobensis</name>
    <name type="common">Burkholderia cordobensis</name>
    <dbReference type="NCBI Taxonomy" id="1353886"/>
    <lineage>
        <taxon>Bacteria</taxon>
        <taxon>Pseudomonadati</taxon>
        <taxon>Pseudomonadota</taxon>
        <taxon>Betaproteobacteria</taxon>
        <taxon>Burkholderiales</taxon>
        <taxon>Burkholderiaceae</taxon>
        <taxon>Caballeronia</taxon>
    </lineage>
</organism>
<dbReference type="Pfam" id="PF00440">
    <property type="entry name" value="TetR_N"/>
    <property type="match status" value="1"/>
</dbReference>
<reference evidence="8" key="1">
    <citation type="submission" date="2016-01" db="EMBL/GenBank/DDBJ databases">
        <authorList>
            <person name="Peeters C."/>
        </authorList>
    </citation>
    <scope>NUCLEOTIDE SEQUENCE [LARGE SCALE GENOMIC DNA]</scope>
</reference>
<keyword evidence="1" id="KW-0678">Repressor</keyword>
<dbReference type="EMBL" id="FCNY02000021">
    <property type="protein sequence ID" value="SAL64834.1"/>
    <property type="molecule type" value="Genomic_DNA"/>
</dbReference>
<name>A0A158J7G1_CABCO</name>
<evidence type="ECO:0000256" key="3">
    <source>
        <dbReference type="ARBA" id="ARBA00023125"/>
    </source>
</evidence>
<evidence type="ECO:0000256" key="5">
    <source>
        <dbReference type="PROSITE-ProRule" id="PRU00335"/>
    </source>
</evidence>
<keyword evidence="3 5" id="KW-0238">DNA-binding</keyword>
<evidence type="ECO:0000259" key="6">
    <source>
        <dbReference type="PROSITE" id="PS50977"/>
    </source>
</evidence>
<dbReference type="InterPro" id="IPR001647">
    <property type="entry name" value="HTH_TetR"/>
</dbReference>
<evidence type="ECO:0000256" key="2">
    <source>
        <dbReference type="ARBA" id="ARBA00023015"/>
    </source>
</evidence>
<dbReference type="InterPro" id="IPR023772">
    <property type="entry name" value="DNA-bd_HTH_TetR-type_CS"/>
</dbReference>
<dbReference type="Proteomes" id="UP000054740">
    <property type="component" value="Unassembled WGS sequence"/>
</dbReference>
<dbReference type="GO" id="GO:0003677">
    <property type="term" value="F:DNA binding"/>
    <property type="evidence" value="ECO:0007669"/>
    <property type="project" value="UniProtKB-UniRule"/>
</dbReference>
<gene>
    <name evidence="7" type="ORF">AWB70_06033</name>
</gene>
<dbReference type="PROSITE" id="PS50977">
    <property type="entry name" value="HTH_TETR_2"/>
    <property type="match status" value="1"/>
</dbReference>
<keyword evidence="2" id="KW-0805">Transcription regulation</keyword>
<dbReference type="RefSeq" id="WP_167350992.1">
    <property type="nucleotide sequence ID" value="NZ_FCNY02000021.1"/>
</dbReference>
<proteinExistence type="predicted"/>
<dbReference type="AlphaFoldDB" id="A0A158J7G1"/>
<sequence>MEDAIDRTDKTSDVTRGSADAWLAAAYEALLEGGVEAVSLHSLGKRLNLSRTSFYWFFKDKNELLSRLLAKWKEKNSGNWISRTEAYADSIAEAMLNVFDCWFDDAIFDSKFEAAIRSWAQQSPEIAGELAEDDVARISALTAMFIRFNYEPKQADVRARAAYFVQIGYVSARQNEELSVRMMRIPEYVEVFTGRRPKKTELDRFYSRRGFK</sequence>
<feature type="domain" description="HTH tetR-type" evidence="6">
    <location>
        <begin position="16"/>
        <end position="76"/>
    </location>
</feature>
<evidence type="ECO:0000313" key="8">
    <source>
        <dbReference type="Proteomes" id="UP000054740"/>
    </source>
</evidence>
<feature type="DNA-binding region" description="H-T-H motif" evidence="5">
    <location>
        <begin position="39"/>
        <end position="58"/>
    </location>
</feature>
<keyword evidence="4" id="KW-0804">Transcription</keyword>
<protein>
    <submittedName>
        <fullName evidence="7">TetR family transcriptional regulator</fullName>
    </submittedName>
</protein>
<dbReference type="Gene3D" id="1.10.357.10">
    <property type="entry name" value="Tetracycline Repressor, domain 2"/>
    <property type="match status" value="1"/>
</dbReference>
<dbReference type="PROSITE" id="PS01081">
    <property type="entry name" value="HTH_TETR_1"/>
    <property type="match status" value="1"/>
</dbReference>
<evidence type="ECO:0000256" key="4">
    <source>
        <dbReference type="ARBA" id="ARBA00023163"/>
    </source>
</evidence>
<dbReference type="InterPro" id="IPR009057">
    <property type="entry name" value="Homeodomain-like_sf"/>
</dbReference>
<evidence type="ECO:0000256" key="1">
    <source>
        <dbReference type="ARBA" id="ARBA00022491"/>
    </source>
</evidence>
<keyword evidence="8" id="KW-1185">Reference proteome</keyword>